<feature type="region of interest" description="Disordered" evidence="1">
    <location>
        <begin position="1"/>
        <end position="20"/>
    </location>
</feature>
<sequence>MNAKVEGAKSTGRQVSLRSGGGVLADPAKIIDQTLPGGDLRIPVDKLSAPLKYEIPQPPQQYPRDKLSVWLQIKGDPTREALVTGRELGPITERVWPLQLEIPVALLTERATPEEPTEWQLIYHLIANGSNPGTPIPTDYKIDKTPPYRTKTPDTNVSPPAIVFPLDLPPNKEIDDAYLGAHPGGIEVTVTPAISNAEPTDKCDIYWGMPADPEYQTPVLVDQPLDTGKILMPQKIFLDSKEGLNTLTFVVKDLAGNISRRSKPDVRVVRRLAPPVPLKPIVPLADGTDGDTLIDVADCKRGVTIEVPVPIPSAPSDTIKAYWGKFELIEKPVGANTTLVFDVDYATVIKPDYGVTDGSVQTTVKYEMFRGSGAPITTESIVIDVDISYPGPVNPDEPDEVNPVLNYPRLVSSQLVDNELDDNDYGHDADIFIQLYDVPATEAAQSITVFYDDVELSPAYLLQPGEENTEIKAAVVPWSIIEKKLNATVNIKWRLSAVGGANPAYSRDQPVKVDVEKIELPKVIVHNLVFESIGCPTLNFLPDTDPDYPGDGTPRRNIKVTIPYSTSFVDGRTLTLKWEGYEDEAATMPIVGTAVTKDLPLTAPVPDENIETDIGTYETHLKPVSDAFGKLTYTISGVTPESDPAIHFVFLKDNDDQYCEIANPIP</sequence>
<proteinExistence type="predicted"/>
<organism evidence="2 3">
    <name type="scientific">Pseudomonas fluorescens</name>
    <dbReference type="NCBI Taxonomy" id="294"/>
    <lineage>
        <taxon>Bacteria</taxon>
        <taxon>Pseudomonadati</taxon>
        <taxon>Pseudomonadota</taxon>
        <taxon>Gammaproteobacteria</taxon>
        <taxon>Pseudomonadales</taxon>
        <taxon>Pseudomonadaceae</taxon>
        <taxon>Pseudomonas</taxon>
    </lineage>
</organism>
<name>A0A5E7CY91_PSEFL</name>
<reference evidence="2 3" key="1">
    <citation type="submission" date="2019-09" db="EMBL/GenBank/DDBJ databases">
        <authorList>
            <person name="Chandra G."/>
            <person name="Truman W A."/>
        </authorList>
    </citation>
    <scope>NUCLEOTIDE SEQUENCE [LARGE SCALE GENOMIC DNA]</scope>
    <source>
        <strain evidence="2">PS718</strain>
    </source>
</reference>
<evidence type="ECO:0000313" key="3">
    <source>
        <dbReference type="Proteomes" id="UP000325375"/>
    </source>
</evidence>
<dbReference type="AlphaFoldDB" id="A0A5E7CY91"/>
<protein>
    <submittedName>
        <fullName evidence="2">Uncharacterized protein</fullName>
    </submittedName>
</protein>
<accession>A0A5E7CY91</accession>
<dbReference type="RefSeq" id="WP_150603813.1">
    <property type="nucleotide sequence ID" value="NZ_CABVHX010000014.1"/>
</dbReference>
<evidence type="ECO:0000313" key="2">
    <source>
        <dbReference type="EMBL" id="VVO10007.1"/>
    </source>
</evidence>
<gene>
    <name evidence="2" type="ORF">PS718_03352</name>
</gene>
<dbReference type="EMBL" id="CABVHX010000014">
    <property type="protein sequence ID" value="VVO10007.1"/>
    <property type="molecule type" value="Genomic_DNA"/>
</dbReference>
<evidence type="ECO:0000256" key="1">
    <source>
        <dbReference type="SAM" id="MobiDB-lite"/>
    </source>
</evidence>
<dbReference type="Proteomes" id="UP000325375">
    <property type="component" value="Unassembled WGS sequence"/>
</dbReference>